<feature type="domain" description="Nudix hydrolase" evidence="13">
    <location>
        <begin position="51"/>
        <end position="194"/>
    </location>
</feature>
<comment type="function">
    <text evidence="8">Acts on ADP-mannose and ADP-glucose as well as ADP-ribose. Prevents glycogen biosynthesis. The reaction catalyzed by this enzyme is a limiting step of the gluconeogenic process.</text>
</comment>
<evidence type="ECO:0000256" key="5">
    <source>
        <dbReference type="ARBA" id="ARBA00022723"/>
    </source>
</evidence>
<dbReference type="InterPro" id="IPR004385">
    <property type="entry name" value="NDP_pyrophosphatase"/>
</dbReference>
<dbReference type="PANTHER" id="PTHR11839">
    <property type="entry name" value="UDP/ADP-SUGAR PYROPHOSPHATASE"/>
    <property type="match status" value="1"/>
</dbReference>
<evidence type="ECO:0000313" key="14">
    <source>
        <dbReference type="EMBL" id="WOJ93455.1"/>
    </source>
</evidence>
<comment type="similarity">
    <text evidence="2">Belongs to the Nudix hydrolase family. NudF subfamily.</text>
</comment>
<dbReference type="PROSITE" id="PS00893">
    <property type="entry name" value="NUDIX_BOX"/>
    <property type="match status" value="1"/>
</dbReference>
<comment type="cofactor">
    <cofactor evidence="1">
        <name>Mg(2+)</name>
        <dbReference type="ChEBI" id="CHEBI:18420"/>
    </cofactor>
</comment>
<evidence type="ECO:0000256" key="1">
    <source>
        <dbReference type="ARBA" id="ARBA00001946"/>
    </source>
</evidence>
<keyword evidence="15" id="KW-1185">Reference proteome</keyword>
<evidence type="ECO:0000256" key="7">
    <source>
        <dbReference type="ARBA" id="ARBA00022842"/>
    </source>
</evidence>
<dbReference type="RefSeq" id="WP_407348104.1">
    <property type="nucleotide sequence ID" value="NZ_CP136864.1"/>
</dbReference>
<dbReference type="SUPFAM" id="SSF55811">
    <property type="entry name" value="Nudix"/>
    <property type="match status" value="1"/>
</dbReference>
<evidence type="ECO:0000256" key="12">
    <source>
        <dbReference type="ARBA" id="ARBA00049546"/>
    </source>
</evidence>
<dbReference type="Proteomes" id="UP001626537">
    <property type="component" value="Chromosome"/>
</dbReference>
<dbReference type="PROSITE" id="PS51462">
    <property type="entry name" value="NUDIX"/>
    <property type="match status" value="1"/>
</dbReference>
<gene>
    <name evidence="14" type="ORF">R0135_16965</name>
</gene>
<comment type="catalytic activity">
    <reaction evidence="12">
        <text>ADP-D-ribose + H2O = D-ribose 5-phosphate + AMP + 2 H(+)</text>
        <dbReference type="Rhea" id="RHEA:10412"/>
        <dbReference type="ChEBI" id="CHEBI:15377"/>
        <dbReference type="ChEBI" id="CHEBI:15378"/>
        <dbReference type="ChEBI" id="CHEBI:57967"/>
        <dbReference type="ChEBI" id="CHEBI:78346"/>
        <dbReference type="ChEBI" id="CHEBI:456215"/>
        <dbReference type="EC" id="3.6.1.13"/>
    </reaction>
</comment>
<sequence>MSFRLRFGANDVRVLDDERVFDGYFGVQKLTLQHRCFSGDWSAPITREVFERGDAVGVLPYEPETDSLILIEQFRVGSLRDEQSPWMLELIAGIVEPQESDESVVRRESMEEAGCVLDELVPIASYYPSAGACTEHVRLFCGRVLSAAAGEVRGLAEESEDILVHRIPRAEVMEMLLANQVNNGHTLIALQWFALHGERLREAWGGGALESQ</sequence>
<dbReference type="CDD" id="cd24155">
    <property type="entry name" value="NUDIX_ADPRase"/>
    <property type="match status" value="1"/>
</dbReference>
<evidence type="ECO:0000256" key="4">
    <source>
        <dbReference type="ARBA" id="ARBA00013297"/>
    </source>
</evidence>
<reference evidence="14 15" key="1">
    <citation type="submission" date="2023-10" db="EMBL/GenBank/DDBJ databases">
        <title>Two novel species belonging to the OM43/NOR5 clade.</title>
        <authorList>
            <person name="Park M."/>
        </authorList>
    </citation>
    <scope>NUCLEOTIDE SEQUENCE [LARGE SCALE GENOMIC DNA]</scope>
    <source>
        <strain evidence="14 15">IMCC43200</strain>
    </source>
</reference>
<protein>
    <recommendedName>
        <fullName evidence="4">ADP-ribose pyrophosphatase</fullName>
        <ecNumber evidence="3">3.6.1.13</ecNumber>
    </recommendedName>
    <alternativeName>
        <fullName evidence="9">ADP-ribose diphosphatase</fullName>
    </alternativeName>
    <alternativeName>
        <fullName evidence="11">ADP-ribose phosphohydrolase</fullName>
    </alternativeName>
    <alternativeName>
        <fullName evidence="10">Adenosine diphosphoribose pyrophosphatase</fullName>
    </alternativeName>
</protein>
<dbReference type="Pfam" id="PF00293">
    <property type="entry name" value="NUDIX"/>
    <property type="match status" value="1"/>
</dbReference>
<dbReference type="EMBL" id="CP136864">
    <property type="protein sequence ID" value="WOJ93455.1"/>
    <property type="molecule type" value="Genomic_DNA"/>
</dbReference>
<dbReference type="InterPro" id="IPR000086">
    <property type="entry name" value="NUDIX_hydrolase_dom"/>
</dbReference>
<evidence type="ECO:0000256" key="11">
    <source>
        <dbReference type="ARBA" id="ARBA00033056"/>
    </source>
</evidence>
<dbReference type="PANTHER" id="PTHR11839:SF5">
    <property type="entry name" value="ADP-RIBOSE PYROPHOSPHATASE"/>
    <property type="match status" value="1"/>
</dbReference>
<dbReference type="Gene3D" id="3.90.79.10">
    <property type="entry name" value="Nucleoside Triphosphate Pyrophosphohydrolase"/>
    <property type="match status" value="1"/>
</dbReference>
<evidence type="ECO:0000256" key="2">
    <source>
        <dbReference type="ARBA" id="ARBA00007482"/>
    </source>
</evidence>
<keyword evidence="7" id="KW-0460">Magnesium</keyword>
<keyword evidence="6" id="KW-0378">Hydrolase</keyword>
<evidence type="ECO:0000313" key="15">
    <source>
        <dbReference type="Proteomes" id="UP001626537"/>
    </source>
</evidence>
<keyword evidence="5" id="KW-0479">Metal-binding</keyword>
<name>A0ABZ0I2Q6_9GAMM</name>
<dbReference type="NCBIfam" id="TIGR00052">
    <property type="entry name" value="nudix-type nucleoside diphosphatase, YffH/AdpP family"/>
    <property type="match status" value="1"/>
</dbReference>
<dbReference type="EC" id="3.6.1.13" evidence="3"/>
<evidence type="ECO:0000256" key="8">
    <source>
        <dbReference type="ARBA" id="ARBA00025164"/>
    </source>
</evidence>
<evidence type="ECO:0000259" key="13">
    <source>
        <dbReference type="PROSITE" id="PS51462"/>
    </source>
</evidence>
<evidence type="ECO:0000256" key="6">
    <source>
        <dbReference type="ARBA" id="ARBA00022801"/>
    </source>
</evidence>
<organism evidence="14 15">
    <name type="scientific">Congregibacter variabilis</name>
    <dbReference type="NCBI Taxonomy" id="3081200"/>
    <lineage>
        <taxon>Bacteria</taxon>
        <taxon>Pseudomonadati</taxon>
        <taxon>Pseudomonadota</taxon>
        <taxon>Gammaproteobacteria</taxon>
        <taxon>Cellvibrionales</taxon>
        <taxon>Halieaceae</taxon>
        <taxon>Congregibacter</taxon>
    </lineage>
</organism>
<accession>A0ABZ0I2Q6</accession>
<evidence type="ECO:0000256" key="10">
    <source>
        <dbReference type="ARBA" id="ARBA00030308"/>
    </source>
</evidence>
<proteinExistence type="inferred from homology"/>
<evidence type="ECO:0000256" key="3">
    <source>
        <dbReference type="ARBA" id="ARBA00012453"/>
    </source>
</evidence>
<evidence type="ECO:0000256" key="9">
    <source>
        <dbReference type="ARBA" id="ARBA00030162"/>
    </source>
</evidence>
<dbReference type="InterPro" id="IPR020084">
    <property type="entry name" value="NUDIX_hydrolase_CS"/>
</dbReference>
<dbReference type="InterPro" id="IPR015797">
    <property type="entry name" value="NUDIX_hydrolase-like_dom_sf"/>
</dbReference>